<gene>
    <name evidence="1" type="ORF">NVIE_1770</name>
</gene>
<dbReference type="Proteomes" id="UP000027093">
    <property type="component" value="Chromosome"/>
</dbReference>
<dbReference type="HOGENOM" id="CLU_3426353_0_0_2"/>
<dbReference type="AlphaFoldDB" id="A0A060HR50"/>
<reference evidence="1 2" key="1">
    <citation type="journal article" date="2014" name="Int. J. Syst. Evol. Microbiol.">
        <title>Nitrososphaera viennensis gen. nov., sp. nov., an aerobic and mesophilic, ammonia-oxidizing archaeon from soil and a member of the archaeal phylum Thaumarchaeota.</title>
        <authorList>
            <person name="Stieglmeier M."/>
            <person name="Klingl A."/>
            <person name="Alves R.J."/>
            <person name="Rittmann S.K."/>
            <person name="Melcher M."/>
            <person name="Leisch N."/>
            <person name="Schleper C."/>
        </authorList>
    </citation>
    <scope>NUCLEOTIDE SEQUENCE [LARGE SCALE GENOMIC DNA]</scope>
    <source>
        <strain evidence="1">EN76</strain>
    </source>
</reference>
<evidence type="ECO:0000313" key="2">
    <source>
        <dbReference type="Proteomes" id="UP000027093"/>
    </source>
</evidence>
<sequence length="21" mass="2462">MNDYKYSVIDDDNSIVVNLIM</sequence>
<dbReference type="KEGG" id="nvn:NVIE_1770"/>
<evidence type="ECO:0000313" key="1">
    <source>
        <dbReference type="EMBL" id="AIC15986.1"/>
    </source>
</evidence>
<organism evidence="1 2">
    <name type="scientific">Nitrososphaera viennensis EN76</name>
    <dbReference type="NCBI Taxonomy" id="926571"/>
    <lineage>
        <taxon>Archaea</taxon>
        <taxon>Nitrososphaerota</taxon>
        <taxon>Nitrososphaeria</taxon>
        <taxon>Nitrososphaerales</taxon>
        <taxon>Nitrososphaeraceae</taxon>
        <taxon>Nitrososphaera</taxon>
    </lineage>
</organism>
<proteinExistence type="predicted"/>
<name>A0A060HR50_9ARCH</name>
<dbReference type="EMBL" id="CP007536">
    <property type="protein sequence ID" value="AIC15986.1"/>
    <property type="molecule type" value="Genomic_DNA"/>
</dbReference>
<accession>A0A060HR50</accession>
<protein>
    <submittedName>
        <fullName evidence="1">Uncharacterized protein</fullName>
    </submittedName>
</protein>
<keyword evidence="2" id="KW-1185">Reference proteome</keyword>